<dbReference type="Proteomes" id="UP000291116">
    <property type="component" value="Unassembled WGS sequence"/>
</dbReference>
<dbReference type="Gene3D" id="3.40.50.300">
    <property type="entry name" value="P-loop containing nucleotide triphosphate hydrolases"/>
    <property type="match status" value="3"/>
</dbReference>
<dbReference type="PANTHER" id="PTHR10887">
    <property type="entry name" value="DNA2/NAM7 HELICASE FAMILY"/>
    <property type="match status" value="1"/>
</dbReference>
<evidence type="ECO:0000256" key="1">
    <source>
        <dbReference type="SAM" id="Coils"/>
    </source>
</evidence>
<dbReference type="InterPro" id="IPR047187">
    <property type="entry name" value="SF1_C_Upf1"/>
</dbReference>
<feature type="compositionally biased region" description="Polar residues" evidence="2">
    <location>
        <begin position="1560"/>
        <end position="1571"/>
    </location>
</feature>
<evidence type="ECO:0000259" key="3">
    <source>
        <dbReference type="Pfam" id="PF13086"/>
    </source>
</evidence>
<evidence type="ECO:0008006" key="7">
    <source>
        <dbReference type="Google" id="ProtNLM"/>
    </source>
</evidence>
<evidence type="ECO:0000313" key="5">
    <source>
        <dbReference type="EMBL" id="VEU37358.1"/>
    </source>
</evidence>
<dbReference type="Pfam" id="PF13086">
    <property type="entry name" value="AAA_11"/>
    <property type="match status" value="2"/>
</dbReference>
<feature type="compositionally biased region" description="Acidic residues" evidence="2">
    <location>
        <begin position="1584"/>
        <end position="1605"/>
    </location>
</feature>
<dbReference type="InterPro" id="IPR027417">
    <property type="entry name" value="P-loop_NTPase"/>
</dbReference>
<feature type="domain" description="DNA2/NAM7 helicase helicase" evidence="3">
    <location>
        <begin position="523"/>
        <end position="647"/>
    </location>
</feature>
<feature type="region of interest" description="Disordered" evidence="2">
    <location>
        <begin position="1464"/>
        <end position="1492"/>
    </location>
</feature>
<gene>
    <name evidence="5" type="ORF">PSNMU_V1.4_AUG-EV-PASAV3_0041560</name>
</gene>
<dbReference type="GO" id="GO:0004386">
    <property type="term" value="F:helicase activity"/>
    <property type="evidence" value="ECO:0007669"/>
    <property type="project" value="InterPro"/>
</dbReference>
<keyword evidence="1" id="KW-0175">Coiled coil</keyword>
<organism evidence="5 6">
    <name type="scientific">Pseudo-nitzschia multistriata</name>
    <dbReference type="NCBI Taxonomy" id="183589"/>
    <lineage>
        <taxon>Eukaryota</taxon>
        <taxon>Sar</taxon>
        <taxon>Stramenopiles</taxon>
        <taxon>Ochrophyta</taxon>
        <taxon>Bacillariophyta</taxon>
        <taxon>Bacillariophyceae</taxon>
        <taxon>Bacillariophycidae</taxon>
        <taxon>Bacillariales</taxon>
        <taxon>Bacillariaceae</taxon>
        <taxon>Pseudo-nitzschia</taxon>
    </lineage>
</organism>
<feature type="region of interest" description="Disordered" evidence="2">
    <location>
        <begin position="1543"/>
        <end position="1621"/>
    </location>
</feature>
<reference evidence="5 6" key="1">
    <citation type="submission" date="2019-01" db="EMBL/GenBank/DDBJ databases">
        <authorList>
            <person name="Ferrante I. M."/>
        </authorList>
    </citation>
    <scope>NUCLEOTIDE SEQUENCE [LARGE SCALE GENOMIC DNA]</scope>
    <source>
        <strain evidence="5 6">B856</strain>
    </source>
</reference>
<evidence type="ECO:0000259" key="4">
    <source>
        <dbReference type="Pfam" id="PF13087"/>
    </source>
</evidence>
<name>A0A448Z5Q3_9STRA</name>
<evidence type="ECO:0000256" key="2">
    <source>
        <dbReference type="SAM" id="MobiDB-lite"/>
    </source>
</evidence>
<dbReference type="PANTHER" id="PTHR10887:SF495">
    <property type="entry name" value="HELICASE SENATAXIN ISOFORM X1-RELATED"/>
    <property type="match status" value="1"/>
</dbReference>
<dbReference type="SUPFAM" id="SSF52540">
    <property type="entry name" value="P-loop containing nucleoside triphosphate hydrolases"/>
    <property type="match status" value="1"/>
</dbReference>
<proteinExistence type="predicted"/>
<feature type="compositionally biased region" description="Basic and acidic residues" evidence="2">
    <location>
        <begin position="1572"/>
        <end position="1583"/>
    </location>
</feature>
<dbReference type="CDD" id="cd18808">
    <property type="entry name" value="SF1_C_Upf1"/>
    <property type="match status" value="1"/>
</dbReference>
<dbReference type="EMBL" id="CAACVS010000123">
    <property type="protein sequence ID" value="VEU37358.1"/>
    <property type="molecule type" value="Genomic_DNA"/>
</dbReference>
<feature type="domain" description="DNA2/NAM7 helicase helicase" evidence="3">
    <location>
        <begin position="852"/>
        <end position="1003"/>
    </location>
</feature>
<protein>
    <recommendedName>
        <fullName evidence="7">AAA+ ATPase domain-containing protein</fullName>
    </recommendedName>
</protein>
<feature type="domain" description="DNA2/NAM7 helicase-like C-terminal" evidence="4">
    <location>
        <begin position="1032"/>
        <end position="1216"/>
    </location>
</feature>
<dbReference type="Pfam" id="PF13087">
    <property type="entry name" value="AAA_12"/>
    <property type="match status" value="1"/>
</dbReference>
<keyword evidence="6" id="KW-1185">Reference proteome</keyword>
<dbReference type="OrthoDB" id="306218at2759"/>
<feature type="compositionally biased region" description="Acidic residues" evidence="2">
    <location>
        <begin position="1465"/>
        <end position="1477"/>
    </location>
</feature>
<dbReference type="InterPro" id="IPR041679">
    <property type="entry name" value="DNA2/NAM7-like_C"/>
</dbReference>
<feature type="coiled-coil region" evidence="1">
    <location>
        <begin position="630"/>
        <end position="664"/>
    </location>
</feature>
<dbReference type="InterPro" id="IPR045055">
    <property type="entry name" value="DNA2/NAM7-like"/>
</dbReference>
<sequence>MASEASWWNPSWMKRADNKKKSVEEDCVLHRKRLAAILRYIASMHESVSSSGESSRQHFVREVDDDDNIPDDFFQRETFADTDVENGVLFSTNDFRKLISVDAIGDNQGSQPFAFYAPAQNAFNDCGQVVEGRNSKRMGVYGLSSVFTHSKNPRGGRNCDGRGIWLRLTRIGPSSLLQQPNYDHPSLQHYLNVWLKESSTACSIDELLTLHNLDRAPSISSTTSMRNHKRIEHFLRTYKSYLRMKLYQQTLEPIYNSLFEWNQQQNENNEEIVWGLGHAKMLTYDGRLINGPLLEVLVEVELAFDGALLIRPREHTGVTLNREVIAALVATGADPSSLNAVLSQLHKAVANIEISSISPAQPQTYVPFLKRIAVELSAGGAFRASSGTVTPGTNTKSKRKEDDKMTELGKLEVSEAWCLYARSKPSSIWARDANLLADRVGNHRELLPLATWSLTHGSTKLEQVLQEDLIRENDDLDSSMKKKAIATWLQSNLLFAAKDLTEASRKKKEHFSNKPIFPLATSDSQIRIADLLLRQNYPAVIAEGPPGTGKTHTIANIVSAYLCKGKRVLVTSKNANALSVLRGRLPQSVRELVVDVSMSELHGMRQLQQTVERLAVRVSVASADIETEKCSMLQHTIDDLEIKLEEIDKEVMAESERVRNLLQQPDGMTLIEKASYLITSAPWLMRSLAEMNLNSIKSLAGEMTKLRLDLDDPVLSVTGFDSPPSKSLISLASARSGSSLSSLSQVTKATLSSLPIIGPAMDSHIKQVYKELDKLNLNGTKPESKDDWKTIAKALKHSLAVCTFEDTIWRSLVKEKKWPQACFQDQKRLKEIHDLLDIAVEVKELHILLNVKTAIKAIAKCRKLDAMRTRISRQIRYHSEDLTDSAVVAELSRSFSPDAQSALIKFAQIAGASKFSRSSKPSKMSQRQRRRRQEYLTAFDRCCRFIPCWILTTSQISDYLPAECLFDLVVIDESSQSDVTVLPGMMRGKQWLIVGDGKQVSPTEAFVSEENIENIRATLPESPLEDALLPGRSFFDMCAQAFPRGRVVLNEHFRCAPEIIGFSNVQFYDGRLIPLRLPTALERMKPSILDVRVVGGSKVGKVNEKEADKIVEMIKHIVMESSEKKSKPKSIGVISLVGDEQSRLIRGRLLDSCGPEHIARHDVLIGDPPLFQGAERDIVFLSMVCSRGNMVTQSQQFHYQRANVALSRARDRVVLVRSIDLRDVPSLDDVKIPIIEFFINANVSTRSSTASDEHQDNANSNRPKQFFGREIVRSFLVGKGYRTVDMSMIWKNAFCVEDQKSDIRVAIMIDCEERQKSDWVLSYSQQKAIERVGWKCLRIDTLSVVLDFTRVVNVVTQFLTANGLGDPREHYGHDEEEGGEDDIEHLKESQKVIDVEDMDEAIGTSSFSEENDIISEHVHVNDTRPDQTKSSVDFITGETIEPWQFGEVVNLDFLRSKTDPADGFGYDDGDGDDDDDGNGNNDKNHIVTSIKRRTILDQSGKATEKQLKHYPSDSNCYQQGEDMKLHQCNDSVVDNSKVNVKSVTSTVNGRSRKRRKIAKYSQNEHLSQGRQMSDKVDNKFSDRNDDDNDIPSNDDDDDDDDDGDESWDRGADEPGSEEELL</sequence>
<accession>A0A448Z5Q3</accession>
<dbReference type="InterPro" id="IPR041677">
    <property type="entry name" value="DNA2/NAM7_AAA_11"/>
</dbReference>
<evidence type="ECO:0000313" key="6">
    <source>
        <dbReference type="Proteomes" id="UP000291116"/>
    </source>
</evidence>